<gene>
    <name evidence="2" type="ORF">Q4568_23920</name>
</gene>
<dbReference type="AlphaFoldDB" id="A0AAW7YE68"/>
<protein>
    <submittedName>
        <fullName evidence="2">Chemotaxis protein</fullName>
    </submittedName>
</protein>
<feature type="non-terminal residue" evidence="2">
    <location>
        <position position="43"/>
    </location>
</feature>
<sequence length="43" mass="4213">MGKGGSSKSDNTTTSTNTSGQNAIQGDNLGVAISGVNDSNIDV</sequence>
<organism evidence="2 3">
    <name type="scientific">Photobacterium sanguinicancri</name>
    <dbReference type="NCBI Taxonomy" id="875932"/>
    <lineage>
        <taxon>Bacteria</taxon>
        <taxon>Pseudomonadati</taxon>
        <taxon>Pseudomonadota</taxon>
        <taxon>Gammaproteobacteria</taxon>
        <taxon>Vibrionales</taxon>
        <taxon>Vibrionaceae</taxon>
        <taxon>Photobacterium</taxon>
    </lineage>
</organism>
<evidence type="ECO:0000256" key="1">
    <source>
        <dbReference type="SAM" id="MobiDB-lite"/>
    </source>
</evidence>
<evidence type="ECO:0000313" key="2">
    <source>
        <dbReference type="EMBL" id="MDO6545578.1"/>
    </source>
</evidence>
<reference evidence="2" key="1">
    <citation type="submission" date="2023-07" db="EMBL/GenBank/DDBJ databases">
        <title>Genome content predicts the carbon catabolic preferences of heterotrophic bacteria.</title>
        <authorList>
            <person name="Gralka M."/>
        </authorList>
    </citation>
    <scope>NUCLEOTIDE SEQUENCE</scope>
    <source>
        <strain evidence="2">G2M05</strain>
    </source>
</reference>
<comment type="caution">
    <text evidence="2">The sequence shown here is derived from an EMBL/GenBank/DDBJ whole genome shotgun (WGS) entry which is preliminary data.</text>
</comment>
<feature type="region of interest" description="Disordered" evidence="1">
    <location>
        <begin position="1"/>
        <end position="43"/>
    </location>
</feature>
<dbReference type="Proteomes" id="UP001170624">
    <property type="component" value="Unassembled WGS sequence"/>
</dbReference>
<evidence type="ECO:0000313" key="3">
    <source>
        <dbReference type="Proteomes" id="UP001170624"/>
    </source>
</evidence>
<proteinExistence type="predicted"/>
<accession>A0AAW7YE68</accession>
<dbReference type="EMBL" id="JAUOPU010000104">
    <property type="protein sequence ID" value="MDO6545578.1"/>
    <property type="molecule type" value="Genomic_DNA"/>
</dbReference>
<name>A0AAW7YE68_9GAMM</name>
<feature type="compositionally biased region" description="Low complexity" evidence="1">
    <location>
        <begin position="1"/>
        <end position="20"/>
    </location>
</feature>